<feature type="domain" description="EamA" evidence="7">
    <location>
        <begin position="163"/>
        <end position="298"/>
    </location>
</feature>
<feature type="transmembrane region" description="Helical" evidence="6">
    <location>
        <begin position="224"/>
        <end position="246"/>
    </location>
</feature>
<reference evidence="8" key="1">
    <citation type="submission" date="2021-10" db="EMBL/GenBank/DDBJ databases">
        <title>Roseicella aerolatum sp. nov., isolated from aerosols of e-waste dismantling site.</title>
        <authorList>
            <person name="Qin T."/>
        </authorList>
    </citation>
    <scope>NUCLEOTIDE SEQUENCE</scope>
    <source>
        <strain evidence="8">GB24</strain>
    </source>
</reference>
<feature type="transmembrane region" description="Helical" evidence="6">
    <location>
        <begin position="108"/>
        <end position="127"/>
    </location>
</feature>
<dbReference type="EMBL" id="JAJAQI010000062">
    <property type="protein sequence ID" value="MCB4825040.1"/>
    <property type="molecule type" value="Genomic_DNA"/>
</dbReference>
<keyword evidence="3 6" id="KW-0812">Transmembrane</keyword>
<keyword evidence="4 6" id="KW-1133">Transmembrane helix</keyword>
<feature type="transmembrane region" description="Helical" evidence="6">
    <location>
        <begin position="253"/>
        <end position="275"/>
    </location>
</feature>
<dbReference type="Proteomes" id="UP001139311">
    <property type="component" value="Unassembled WGS sequence"/>
</dbReference>
<comment type="subcellular location">
    <subcellularLocation>
        <location evidence="1">Cell membrane</location>
        <topology evidence="1">Multi-pass membrane protein</topology>
    </subcellularLocation>
</comment>
<evidence type="ECO:0000256" key="4">
    <source>
        <dbReference type="ARBA" id="ARBA00022989"/>
    </source>
</evidence>
<dbReference type="InterPro" id="IPR037185">
    <property type="entry name" value="EmrE-like"/>
</dbReference>
<feature type="transmembrane region" description="Helical" evidence="6">
    <location>
        <begin position="194"/>
        <end position="218"/>
    </location>
</feature>
<keyword evidence="9" id="KW-1185">Reference proteome</keyword>
<evidence type="ECO:0000259" key="7">
    <source>
        <dbReference type="Pfam" id="PF00892"/>
    </source>
</evidence>
<feature type="transmembrane region" description="Helical" evidence="6">
    <location>
        <begin position="281"/>
        <end position="299"/>
    </location>
</feature>
<dbReference type="InterPro" id="IPR000620">
    <property type="entry name" value="EamA_dom"/>
</dbReference>
<evidence type="ECO:0000256" key="5">
    <source>
        <dbReference type="ARBA" id="ARBA00023136"/>
    </source>
</evidence>
<dbReference type="PANTHER" id="PTHR32322:SF18">
    <property type="entry name" value="S-ADENOSYLMETHIONINE_S-ADENOSYLHOMOCYSTEINE TRANSPORTER"/>
    <property type="match status" value="1"/>
</dbReference>
<dbReference type="RefSeq" id="WP_226613694.1">
    <property type="nucleotide sequence ID" value="NZ_JAJAQI010000062.1"/>
</dbReference>
<feature type="transmembrane region" description="Helical" evidence="6">
    <location>
        <begin position="42"/>
        <end position="61"/>
    </location>
</feature>
<feature type="transmembrane region" description="Helical" evidence="6">
    <location>
        <begin position="81"/>
        <end position="102"/>
    </location>
</feature>
<keyword evidence="2" id="KW-1003">Cell membrane</keyword>
<evidence type="ECO:0000256" key="1">
    <source>
        <dbReference type="ARBA" id="ARBA00004651"/>
    </source>
</evidence>
<evidence type="ECO:0000313" key="8">
    <source>
        <dbReference type="EMBL" id="MCB4825040.1"/>
    </source>
</evidence>
<comment type="caution">
    <text evidence="8">The sequence shown here is derived from an EMBL/GenBank/DDBJ whole genome shotgun (WGS) entry which is preliminary data.</text>
</comment>
<protein>
    <submittedName>
        <fullName evidence="8">DMT family transporter</fullName>
    </submittedName>
</protein>
<evidence type="ECO:0000256" key="6">
    <source>
        <dbReference type="SAM" id="Phobius"/>
    </source>
</evidence>
<dbReference type="Pfam" id="PF00892">
    <property type="entry name" value="EamA"/>
    <property type="match status" value="2"/>
</dbReference>
<feature type="transmembrane region" description="Helical" evidence="6">
    <location>
        <begin position="16"/>
        <end position="36"/>
    </location>
</feature>
<evidence type="ECO:0000256" key="3">
    <source>
        <dbReference type="ARBA" id="ARBA00022692"/>
    </source>
</evidence>
<feature type="transmembrane region" description="Helical" evidence="6">
    <location>
        <begin position="162"/>
        <end position="182"/>
    </location>
</feature>
<gene>
    <name evidence="8" type="ORF">LHA35_25265</name>
</gene>
<dbReference type="InterPro" id="IPR050638">
    <property type="entry name" value="AA-Vitamin_Transporters"/>
</dbReference>
<dbReference type="SUPFAM" id="SSF103481">
    <property type="entry name" value="Multidrug resistance efflux transporter EmrE"/>
    <property type="match status" value="2"/>
</dbReference>
<dbReference type="AlphaFoldDB" id="A0A9X1LDA3"/>
<evidence type="ECO:0000313" key="9">
    <source>
        <dbReference type="Proteomes" id="UP001139311"/>
    </source>
</evidence>
<proteinExistence type="predicted"/>
<keyword evidence="5 6" id="KW-0472">Membrane</keyword>
<dbReference type="PANTHER" id="PTHR32322">
    <property type="entry name" value="INNER MEMBRANE TRANSPORTER"/>
    <property type="match status" value="1"/>
</dbReference>
<sequence length="305" mass="31223">MWYGSPQGNRGRRPLLIAYAQLALSMALVGANVGVAKLLAEALPIPLIACLRCALACLVLWPLARWLDGPVRIGGAAMRNLALQALFGTALYNAGLLAGLRLTTALEGGLVLATLPAVVALGSALWLRERLAPRQWAAAALAAGGMAAITVARLGGEGGGSALGNALVFAGVCGEAIYVLLAKRLAGRVPVITASLWMQVFSALMLLPFSLPGLGAVAALADPALGGLLVFHSLTASVLCLLLWYAGLQRVPAGVAGIFTGFLPAAAALTAVLALGERFTMTHATGFLLMGSSLLLATWPRRGSS</sequence>
<name>A0A9X1LDA3_9PROT</name>
<organism evidence="8 9">
    <name type="scientific">Roseicella aerolata</name>
    <dbReference type="NCBI Taxonomy" id="2883479"/>
    <lineage>
        <taxon>Bacteria</taxon>
        <taxon>Pseudomonadati</taxon>
        <taxon>Pseudomonadota</taxon>
        <taxon>Alphaproteobacteria</taxon>
        <taxon>Acetobacterales</taxon>
        <taxon>Roseomonadaceae</taxon>
        <taxon>Roseicella</taxon>
    </lineage>
</organism>
<accession>A0A9X1LDA3</accession>
<feature type="transmembrane region" description="Helical" evidence="6">
    <location>
        <begin position="136"/>
        <end position="156"/>
    </location>
</feature>
<evidence type="ECO:0000256" key="2">
    <source>
        <dbReference type="ARBA" id="ARBA00022475"/>
    </source>
</evidence>
<feature type="domain" description="EamA" evidence="7">
    <location>
        <begin position="19"/>
        <end position="150"/>
    </location>
</feature>
<dbReference type="GO" id="GO:0005886">
    <property type="term" value="C:plasma membrane"/>
    <property type="evidence" value="ECO:0007669"/>
    <property type="project" value="UniProtKB-SubCell"/>
</dbReference>